<evidence type="ECO:0000313" key="2">
    <source>
        <dbReference type="EMBL" id="CAH2013591.1"/>
    </source>
</evidence>
<evidence type="ECO:0000256" key="1">
    <source>
        <dbReference type="SAM" id="Phobius"/>
    </source>
</evidence>
<reference evidence="2" key="1">
    <citation type="submission" date="2022-03" db="EMBL/GenBank/DDBJ databases">
        <authorList>
            <person name="Sayadi A."/>
        </authorList>
    </citation>
    <scope>NUCLEOTIDE SEQUENCE</scope>
</reference>
<dbReference type="AlphaFoldDB" id="A0A9P0Q8W7"/>
<keyword evidence="1" id="KW-0472">Membrane</keyword>
<organism evidence="2 3">
    <name type="scientific">Acanthoscelides obtectus</name>
    <name type="common">Bean weevil</name>
    <name type="synonym">Bruchus obtectus</name>
    <dbReference type="NCBI Taxonomy" id="200917"/>
    <lineage>
        <taxon>Eukaryota</taxon>
        <taxon>Metazoa</taxon>
        <taxon>Ecdysozoa</taxon>
        <taxon>Arthropoda</taxon>
        <taxon>Hexapoda</taxon>
        <taxon>Insecta</taxon>
        <taxon>Pterygota</taxon>
        <taxon>Neoptera</taxon>
        <taxon>Endopterygota</taxon>
        <taxon>Coleoptera</taxon>
        <taxon>Polyphaga</taxon>
        <taxon>Cucujiformia</taxon>
        <taxon>Chrysomeloidea</taxon>
        <taxon>Chrysomelidae</taxon>
        <taxon>Bruchinae</taxon>
        <taxon>Bruchini</taxon>
        <taxon>Acanthoscelides</taxon>
    </lineage>
</organism>
<accession>A0A9P0Q8W7</accession>
<sequence>MKCNQDMILPSLDSCRRSRSTDTIETMPSFDRSPSYLQNCNQIFIKGPALTREILEKMNEDLVPKQTVIFGYELNTKKFLYAAGLCLFTLLSFYGFLVMWFTDVFDNYALSVSISYNCTHENRRMT</sequence>
<gene>
    <name evidence="2" type="ORF">ACAOBT_LOCUS33567</name>
</gene>
<name>A0A9P0Q8W7_ACAOB</name>
<dbReference type="Proteomes" id="UP001152888">
    <property type="component" value="Unassembled WGS sequence"/>
</dbReference>
<dbReference type="EMBL" id="CAKOFQ010008347">
    <property type="protein sequence ID" value="CAH2013591.1"/>
    <property type="molecule type" value="Genomic_DNA"/>
</dbReference>
<evidence type="ECO:0000313" key="3">
    <source>
        <dbReference type="Proteomes" id="UP001152888"/>
    </source>
</evidence>
<feature type="transmembrane region" description="Helical" evidence="1">
    <location>
        <begin position="79"/>
        <end position="101"/>
    </location>
</feature>
<proteinExistence type="predicted"/>
<protein>
    <submittedName>
        <fullName evidence="2">Uncharacterized protein</fullName>
    </submittedName>
</protein>
<keyword evidence="3" id="KW-1185">Reference proteome</keyword>
<keyword evidence="1" id="KW-1133">Transmembrane helix</keyword>
<keyword evidence="1" id="KW-0812">Transmembrane</keyword>
<comment type="caution">
    <text evidence="2">The sequence shown here is derived from an EMBL/GenBank/DDBJ whole genome shotgun (WGS) entry which is preliminary data.</text>
</comment>